<reference evidence="2" key="1">
    <citation type="journal article" date="2020" name="New Phytol.">
        <title>Comparative genomics reveals dynamic genome evolution in host specialist ectomycorrhizal fungi.</title>
        <authorList>
            <person name="Lofgren L.A."/>
            <person name="Nguyen N.H."/>
            <person name="Vilgalys R."/>
            <person name="Ruytinx J."/>
            <person name="Liao H.L."/>
            <person name="Branco S."/>
            <person name="Kuo A."/>
            <person name="LaButti K."/>
            <person name="Lipzen A."/>
            <person name="Andreopoulos W."/>
            <person name="Pangilinan J."/>
            <person name="Riley R."/>
            <person name="Hundley H."/>
            <person name="Na H."/>
            <person name="Barry K."/>
            <person name="Grigoriev I.V."/>
            <person name="Stajich J.E."/>
            <person name="Kennedy P.G."/>
        </authorList>
    </citation>
    <scope>NUCLEOTIDE SEQUENCE</scope>
    <source>
        <strain evidence="2">MN1</strain>
    </source>
</reference>
<evidence type="ECO:0000313" key="3">
    <source>
        <dbReference type="Proteomes" id="UP000807769"/>
    </source>
</evidence>
<dbReference type="EMBL" id="JABBWG010000012">
    <property type="protein sequence ID" value="KAG1818109.1"/>
    <property type="molecule type" value="Genomic_DNA"/>
</dbReference>
<sequence>MLRLISAIKTALQCWRLGDKHQRGTSTASSDTRPSNLPAQSSSPLSSTHDQAALPQVEAAMVLPAPASGGGLYGHPLPDLDDNWGSGPYDDGYLMDLDDMSSADGDDCPFFSLDDEDIVHNHDVLFLHDLEEELILDDDIGDHLSDEGADLDAADDLVNNPAFQAANALDDGEDDAQQGDADEDEDLFDEPPAFDEHSAIWNAYVRAYVAAAFKGATHKVCRIILDGVTRALTST</sequence>
<dbReference type="RefSeq" id="XP_041194169.1">
    <property type="nucleotide sequence ID" value="XM_041339976.1"/>
</dbReference>
<keyword evidence="3" id="KW-1185">Reference proteome</keyword>
<gene>
    <name evidence="2" type="ORF">BJ212DRAFT_1479937</name>
</gene>
<comment type="caution">
    <text evidence="2">The sequence shown here is derived from an EMBL/GenBank/DDBJ whole genome shotgun (WGS) entry which is preliminary data.</text>
</comment>
<feature type="compositionally biased region" description="Polar residues" evidence="1">
    <location>
        <begin position="24"/>
        <end position="50"/>
    </location>
</feature>
<evidence type="ECO:0000256" key="1">
    <source>
        <dbReference type="SAM" id="MobiDB-lite"/>
    </source>
</evidence>
<feature type="region of interest" description="Disordered" evidence="1">
    <location>
        <begin position="168"/>
        <end position="191"/>
    </location>
</feature>
<feature type="region of interest" description="Disordered" evidence="1">
    <location>
        <begin position="20"/>
        <end position="51"/>
    </location>
</feature>
<proteinExistence type="predicted"/>
<protein>
    <submittedName>
        <fullName evidence="2">Uncharacterized protein</fullName>
    </submittedName>
</protein>
<evidence type="ECO:0000313" key="2">
    <source>
        <dbReference type="EMBL" id="KAG1818109.1"/>
    </source>
</evidence>
<dbReference type="AlphaFoldDB" id="A0A9P7JEQ6"/>
<accession>A0A9P7JEQ6</accession>
<name>A0A9P7JEQ6_9AGAM</name>
<feature type="compositionally biased region" description="Acidic residues" evidence="1">
    <location>
        <begin position="170"/>
        <end position="191"/>
    </location>
</feature>
<organism evidence="2 3">
    <name type="scientific">Suillus subaureus</name>
    <dbReference type="NCBI Taxonomy" id="48587"/>
    <lineage>
        <taxon>Eukaryota</taxon>
        <taxon>Fungi</taxon>
        <taxon>Dikarya</taxon>
        <taxon>Basidiomycota</taxon>
        <taxon>Agaricomycotina</taxon>
        <taxon>Agaricomycetes</taxon>
        <taxon>Agaricomycetidae</taxon>
        <taxon>Boletales</taxon>
        <taxon>Suillineae</taxon>
        <taxon>Suillaceae</taxon>
        <taxon>Suillus</taxon>
    </lineage>
</organism>
<dbReference type="Proteomes" id="UP000807769">
    <property type="component" value="Unassembled WGS sequence"/>
</dbReference>
<dbReference type="OrthoDB" id="2683119at2759"/>
<dbReference type="GeneID" id="64633992"/>